<evidence type="ECO:0000313" key="2">
    <source>
        <dbReference type="EMBL" id="MDL2404053.1"/>
    </source>
</evidence>
<keyword evidence="3" id="KW-1185">Reference proteome</keyword>
<feature type="non-terminal residue" evidence="2">
    <location>
        <position position="93"/>
    </location>
</feature>
<dbReference type="EMBL" id="JARFYM010000146">
    <property type="protein sequence ID" value="MDL2404053.1"/>
    <property type="molecule type" value="Genomic_DNA"/>
</dbReference>
<organism evidence="2 3">
    <name type="scientific">Rhizobium mayense</name>
    <dbReference type="NCBI Taxonomy" id="1312184"/>
    <lineage>
        <taxon>Bacteria</taxon>
        <taxon>Pseudomonadati</taxon>
        <taxon>Pseudomonadota</taxon>
        <taxon>Alphaproteobacteria</taxon>
        <taxon>Hyphomicrobiales</taxon>
        <taxon>Rhizobiaceae</taxon>
        <taxon>Rhizobium/Agrobacterium group</taxon>
        <taxon>Rhizobium</taxon>
    </lineage>
</organism>
<dbReference type="InterPro" id="IPR036397">
    <property type="entry name" value="RNaseH_sf"/>
</dbReference>
<sequence>PQRLVFIDETWIKTNMAPLYGWGVKGKRLRGFAPHGHWRTLTFVGALRADCLTAPCVFDGPINGQCFKAYVEQQLVPTLRPGDIVIMDNLGSH</sequence>
<proteinExistence type="predicted"/>
<feature type="domain" description="Tc1-like transposase DDE" evidence="1">
    <location>
        <begin position="3"/>
        <end position="93"/>
    </location>
</feature>
<evidence type="ECO:0000313" key="3">
    <source>
        <dbReference type="Proteomes" id="UP001172645"/>
    </source>
</evidence>
<dbReference type="RefSeq" id="WP_285873643.1">
    <property type="nucleotide sequence ID" value="NZ_JARFYM010000146.1"/>
</dbReference>
<dbReference type="Proteomes" id="UP001172645">
    <property type="component" value="Unassembled WGS sequence"/>
</dbReference>
<accession>A0ABT7K614</accession>
<name>A0ABT7K614_9HYPH</name>
<gene>
    <name evidence="2" type="ORF">PY649_34980</name>
</gene>
<feature type="non-terminal residue" evidence="2">
    <location>
        <position position="1"/>
    </location>
</feature>
<dbReference type="Pfam" id="PF13358">
    <property type="entry name" value="DDE_3"/>
    <property type="match status" value="1"/>
</dbReference>
<dbReference type="InterPro" id="IPR038717">
    <property type="entry name" value="Tc1-like_DDE_dom"/>
</dbReference>
<comment type="caution">
    <text evidence="2">The sequence shown here is derived from an EMBL/GenBank/DDBJ whole genome shotgun (WGS) entry which is preliminary data.</text>
</comment>
<reference evidence="2" key="1">
    <citation type="submission" date="2023-06" db="EMBL/GenBank/DDBJ databases">
        <title>Phylogenetic Diversity of Rhizobium strains.</title>
        <authorList>
            <person name="Moura F.T."/>
            <person name="Helene L.C.F."/>
            <person name="Hungria M."/>
        </authorList>
    </citation>
    <scope>NUCLEOTIDE SEQUENCE</scope>
    <source>
        <strain evidence="2">CCGE526</strain>
    </source>
</reference>
<dbReference type="Gene3D" id="3.30.420.10">
    <property type="entry name" value="Ribonuclease H-like superfamily/Ribonuclease H"/>
    <property type="match status" value="1"/>
</dbReference>
<protein>
    <submittedName>
        <fullName evidence="2">Transposase</fullName>
    </submittedName>
</protein>
<evidence type="ECO:0000259" key="1">
    <source>
        <dbReference type="Pfam" id="PF13358"/>
    </source>
</evidence>
<dbReference type="PANTHER" id="PTHR46564:SF1">
    <property type="entry name" value="TRANSPOSASE"/>
    <property type="match status" value="1"/>
</dbReference>
<dbReference type="PANTHER" id="PTHR46564">
    <property type="entry name" value="TRANSPOSASE"/>
    <property type="match status" value="1"/>
</dbReference>